<proteinExistence type="predicted"/>
<keyword evidence="2" id="KW-0238">DNA-binding</keyword>
<accession>A0A1L1PRM6</accession>
<dbReference type="EMBL" id="CCAE010000027">
    <property type="protein sequence ID" value="CDN88706.1"/>
    <property type="molecule type" value="Genomic_DNA"/>
</dbReference>
<evidence type="ECO:0000256" key="3">
    <source>
        <dbReference type="ARBA" id="ARBA00023163"/>
    </source>
</evidence>
<dbReference type="InterPro" id="IPR050707">
    <property type="entry name" value="HTH_MetabolicPath_Reg"/>
</dbReference>
<gene>
    <name evidence="6" type="ORF">BN948_03142</name>
</gene>
<evidence type="ECO:0000259" key="4">
    <source>
        <dbReference type="PROSITE" id="PS51077"/>
    </source>
</evidence>
<protein>
    <submittedName>
        <fullName evidence="6">IclR family transcriptional regulator</fullName>
    </submittedName>
</protein>
<keyword evidence="7" id="KW-1185">Reference proteome</keyword>
<organism evidence="6 7">
    <name type="scientific">Hydrogenophaga intermedia</name>
    <dbReference type="NCBI Taxonomy" id="65786"/>
    <lineage>
        <taxon>Bacteria</taxon>
        <taxon>Pseudomonadati</taxon>
        <taxon>Pseudomonadota</taxon>
        <taxon>Betaproteobacteria</taxon>
        <taxon>Burkholderiales</taxon>
        <taxon>Comamonadaceae</taxon>
        <taxon>Hydrogenophaga</taxon>
    </lineage>
</organism>
<dbReference type="InterPro" id="IPR036388">
    <property type="entry name" value="WH-like_DNA-bd_sf"/>
</dbReference>
<reference evidence="7" key="1">
    <citation type="submission" date="2014-02" db="EMBL/GenBank/DDBJ databases">
        <authorList>
            <person name="Gan H."/>
        </authorList>
    </citation>
    <scope>NUCLEOTIDE SEQUENCE [LARGE SCALE GENOMIC DNA]</scope>
    <source>
        <strain evidence="7">S1</strain>
    </source>
</reference>
<evidence type="ECO:0000256" key="2">
    <source>
        <dbReference type="ARBA" id="ARBA00023125"/>
    </source>
</evidence>
<evidence type="ECO:0000313" key="6">
    <source>
        <dbReference type="EMBL" id="CDN88706.1"/>
    </source>
</evidence>
<evidence type="ECO:0000256" key="1">
    <source>
        <dbReference type="ARBA" id="ARBA00023015"/>
    </source>
</evidence>
<dbReference type="GO" id="GO:0045892">
    <property type="term" value="P:negative regulation of DNA-templated transcription"/>
    <property type="evidence" value="ECO:0007669"/>
    <property type="project" value="TreeGrafter"/>
</dbReference>
<dbReference type="PROSITE" id="PS51078">
    <property type="entry name" value="ICLR_ED"/>
    <property type="match status" value="1"/>
</dbReference>
<dbReference type="GO" id="GO:0003677">
    <property type="term" value="F:DNA binding"/>
    <property type="evidence" value="ECO:0007669"/>
    <property type="project" value="UniProtKB-KW"/>
</dbReference>
<dbReference type="GO" id="GO:0003700">
    <property type="term" value="F:DNA-binding transcription factor activity"/>
    <property type="evidence" value="ECO:0007669"/>
    <property type="project" value="TreeGrafter"/>
</dbReference>
<dbReference type="Gene3D" id="1.10.10.10">
    <property type="entry name" value="Winged helix-like DNA-binding domain superfamily/Winged helix DNA-binding domain"/>
    <property type="match status" value="1"/>
</dbReference>
<dbReference type="InterPro" id="IPR005471">
    <property type="entry name" value="Tscrpt_reg_IclR_N"/>
</dbReference>
<dbReference type="PANTHER" id="PTHR30136:SF33">
    <property type="entry name" value="TRANSCRIPTIONAL REGULATORY PROTEIN"/>
    <property type="match status" value="1"/>
</dbReference>
<dbReference type="Pfam" id="PF09339">
    <property type="entry name" value="HTH_IclR"/>
    <property type="match status" value="1"/>
</dbReference>
<evidence type="ECO:0000259" key="5">
    <source>
        <dbReference type="PROSITE" id="PS51078"/>
    </source>
</evidence>
<dbReference type="RefSeq" id="WP_009519609.1">
    <property type="nucleotide sequence ID" value="NZ_CCAE010000027.1"/>
</dbReference>
<dbReference type="PANTHER" id="PTHR30136">
    <property type="entry name" value="HELIX-TURN-HELIX TRANSCRIPTIONAL REGULATOR, ICLR FAMILY"/>
    <property type="match status" value="1"/>
</dbReference>
<dbReference type="SUPFAM" id="SSF46785">
    <property type="entry name" value="Winged helix' DNA-binding domain"/>
    <property type="match status" value="1"/>
</dbReference>
<dbReference type="Gene3D" id="3.30.450.40">
    <property type="match status" value="1"/>
</dbReference>
<reference evidence="7" key="2">
    <citation type="submission" date="2014-11" db="EMBL/GenBank/DDBJ databases">
        <title>Draft genome sequence of Hydrogenophaga intermedia S1.</title>
        <authorList>
            <person name="Gan H.M."/>
            <person name="Chew T.H."/>
            <person name="Stolz A."/>
        </authorList>
    </citation>
    <scope>NUCLEOTIDE SEQUENCE [LARGE SCALE GENOMIC DNA]</scope>
    <source>
        <strain evidence="7">S1</strain>
    </source>
</reference>
<dbReference type="InterPro" id="IPR029016">
    <property type="entry name" value="GAF-like_dom_sf"/>
</dbReference>
<dbReference type="SMART" id="SM00346">
    <property type="entry name" value="HTH_ICLR"/>
    <property type="match status" value="1"/>
</dbReference>
<name>A0A1L1PRM6_HYDIT</name>
<keyword evidence="3" id="KW-0804">Transcription</keyword>
<dbReference type="InterPro" id="IPR036390">
    <property type="entry name" value="WH_DNA-bd_sf"/>
</dbReference>
<feature type="domain" description="IclR-ED" evidence="5">
    <location>
        <begin position="87"/>
        <end position="270"/>
    </location>
</feature>
<dbReference type="PROSITE" id="PS51077">
    <property type="entry name" value="HTH_ICLR"/>
    <property type="match status" value="1"/>
</dbReference>
<keyword evidence="1" id="KW-0805">Transcription regulation</keyword>
<dbReference type="InterPro" id="IPR014757">
    <property type="entry name" value="Tscrpt_reg_IclR_C"/>
</dbReference>
<evidence type="ECO:0000313" key="7">
    <source>
        <dbReference type="Proteomes" id="UP000028878"/>
    </source>
</evidence>
<feature type="domain" description="HTH iclR-type" evidence="4">
    <location>
        <begin position="24"/>
        <end position="86"/>
    </location>
</feature>
<dbReference type="AlphaFoldDB" id="A0A1L1PRM6"/>
<sequence length="275" mass="29956">MGRQRQLPSPTPDEADPAQDRRFVTALARGLELLRCFGPTDRWLAHQELARRSGLPQATVSRLTFTLTSLGYLRHRAATGEYALSPAVLSLGFSVLSNFEVGRLARPFMETLAEHTQAAISLGVRHGTSMVYVAHCRSTARLILGLDVGTRLPFAETAMGRAMWCVSTPGMRSLISRHLRAEDPARWPEREAGLRRSEADHAVRGYVESSSEWEQDIAAIGVGLDLGDGREPLSLTVGGPAARLKGALLHDDFAPALVRTGREIVAAIQAGGWRD</sequence>
<dbReference type="Proteomes" id="UP000028878">
    <property type="component" value="Unassembled WGS sequence"/>
</dbReference>
<dbReference type="SUPFAM" id="SSF55781">
    <property type="entry name" value="GAF domain-like"/>
    <property type="match status" value="1"/>
</dbReference>
<dbReference type="Pfam" id="PF01614">
    <property type="entry name" value="IclR_C"/>
    <property type="match status" value="1"/>
</dbReference>